<sequence length="369" mass="39002">MRHVNRWTVALGLAGSAVYLAGCGTAAQPHGPSGQAAQGAASAQTAAVPLKREAVNFAFPADAYSPAAGFLCPTPGVHVPGGPKAGSYELGRIWATALHAYLPQPNPAPYRETYDEQASGNWIAWQDVTMDMSDGQTRVDVYNTQTRRASEVWRASPATGVLLKMQLVGDHLYELTQKVEGSGAQAALETTLYERNLASGASSTVMRRTGQGRSQVISDFAVDGSQVALVLERAQDVLRVAQNIPFTVQIVNLADGHATTVAQGSNENPTTLHAADGVIAWSSNAGGVEAYDEEKGKLWNVTSVPSYVAVGGHEVWWHAINSQAYGGLDVRTGARLRFAQAVKPVGIAISNGVGIVNTERDTYTFTPGA</sequence>
<evidence type="ECO:0000313" key="3">
    <source>
        <dbReference type="Proteomes" id="UP000186156"/>
    </source>
</evidence>
<keyword evidence="3" id="KW-1185">Reference proteome</keyword>
<dbReference type="SUPFAM" id="SSF69304">
    <property type="entry name" value="Tricorn protease N-terminal domain"/>
    <property type="match status" value="1"/>
</dbReference>
<dbReference type="AlphaFoldDB" id="A0A1N7MER4"/>
<dbReference type="EMBL" id="FTOO01000005">
    <property type="protein sequence ID" value="SIS84547.1"/>
    <property type="molecule type" value="Genomic_DNA"/>
</dbReference>
<evidence type="ECO:0000256" key="1">
    <source>
        <dbReference type="SAM" id="SignalP"/>
    </source>
</evidence>
<keyword evidence="1" id="KW-0732">Signal</keyword>
<dbReference type="Proteomes" id="UP000186156">
    <property type="component" value="Unassembled WGS sequence"/>
</dbReference>
<accession>A0A1N7MER4</accession>
<gene>
    <name evidence="2" type="ORF">SAMN05421799_10595</name>
</gene>
<organism evidence="2 3">
    <name type="scientific">Alicyclobacillus vulcanalis</name>
    <dbReference type="NCBI Taxonomy" id="252246"/>
    <lineage>
        <taxon>Bacteria</taxon>
        <taxon>Bacillati</taxon>
        <taxon>Bacillota</taxon>
        <taxon>Bacilli</taxon>
        <taxon>Bacillales</taxon>
        <taxon>Alicyclobacillaceae</taxon>
        <taxon>Alicyclobacillus</taxon>
    </lineage>
</organism>
<name>A0A1N7MER4_9BACL</name>
<feature type="chain" id="PRO_5038981568" evidence="1">
    <location>
        <begin position="22"/>
        <end position="369"/>
    </location>
</feature>
<dbReference type="RefSeq" id="WP_143232570.1">
    <property type="nucleotide sequence ID" value="NZ_FTOO01000005.1"/>
</dbReference>
<protein>
    <submittedName>
        <fullName evidence="2">Uncharacterized protein</fullName>
    </submittedName>
</protein>
<proteinExistence type="predicted"/>
<dbReference type="OrthoDB" id="2373315at2"/>
<feature type="signal peptide" evidence="1">
    <location>
        <begin position="1"/>
        <end position="21"/>
    </location>
</feature>
<reference evidence="3" key="1">
    <citation type="submission" date="2017-01" db="EMBL/GenBank/DDBJ databases">
        <authorList>
            <person name="Varghese N."/>
            <person name="Submissions S."/>
        </authorList>
    </citation>
    <scope>NUCLEOTIDE SEQUENCE [LARGE SCALE GENOMIC DNA]</scope>
    <source>
        <strain evidence="3">DSM 16176</strain>
    </source>
</reference>
<evidence type="ECO:0000313" key="2">
    <source>
        <dbReference type="EMBL" id="SIS84547.1"/>
    </source>
</evidence>